<dbReference type="EMBL" id="CAJVQB010014993">
    <property type="protein sequence ID" value="CAG8771867.1"/>
    <property type="molecule type" value="Genomic_DNA"/>
</dbReference>
<dbReference type="Proteomes" id="UP000789901">
    <property type="component" value="Unassembled WGS sequence"/>
</dbReference>
<accession>A0ABN7VIC5</accession>
<gene>
    <name evidence="1" type="ORF">GMARGA_LOCUS18617</name>
</gene>
<protein>
    <submittedName>
        <fullName evidence="1">30227_t:CDS:1</fullName>
    </submittedName>
</protein>
<sequence length="112" mass="12831">MLEIWPFRHLLPDYLIEDIFRCYLVSNAVPLYHAFPIREGNISIKIDPRRVTNSSLAVYCNNGHGPLFGYGYDMVASNNSNCWQHFSSAYSEIGIPSSFTTSDYEVFQVVKN</sequence>
<name>A0ABN7VIC5_GIGMA</name>
<keyword evidence="2" id="KW-1185">Reference proteome</keyword>
<comment type="caution">
    <text evidence="1">The sequence shown here is derived from an EMBL/GenBank/DDBJ whole genome shotgun (WGS) entry which is preliminary data.</text>
</comment>
<reference evidence="1 2" key="1">
    <citation type="submission" date="2021-06" db="EMBL/GenBank/DDBJ databases">
        <authorList>
            <person name="Kallberg Y."/>
            <person name="Tangrot J."/>
            <person name="Rosling A."/>
        </authorList>
    </citation>
    <scope>NUCLEOTIDE SEQUENCE [LARGE SCALE GENOMIC DNA]</scope>
    <source>
        <strain evidence="1 2">120-4 pot B 10/14</strain>
    </source>
</reference>
<evidence type="ECO:0000313" key="2">
    <source>
        <dbReference type="Proteomes" id="UP000789901"/>
    </source>
</evidence>
<proteinExistence type="predicted"/>
<evidence type="ECO:0000313" key="1">
    <source>
        <dbReference type="EMBL" id="CAG8771867.1"/>
    </source>
</evidence>
<organism evidence="1 2">
    <name type="scientific">Gigaspora margarita</name>
    <dbReference type="NCBI Taxonomy" id="4874"/>
    <lineage>
        <taxon>Eukaryota</taxon>
        <taxon>Fungi</taxon>
        <taxon>Fungi incertae sedis</taxon>
        <taxon>Mucoromycota</taxon>
        <taxon>Glomeromycotina</taxon>
        <taxon>Glomeromycetes</taxon>
        <taxon>Diversisporales</taxon>
        <taxon>Gigasporaceae</taxon>
        <taxon>Gigaspora</taxon>
    </lineage>
</organism>